<dbReference type="Proteomes" id="UP000194841">
    <property type="component" value="Unassembled WGS sequence"/>
</dbReference>
<dbReference type="OrthoDB" id="6658153at2"/>
<evidence type="ECO:0000313" key="2">
    <source>
        <dbReference type="Proteomes" id="UP000194841"/>
    </source>
</evidence>
<name>A0A244CSK9_PSEDV</name>
<keyword evidence="2" id="KW-1185">Reference proteome</keyword>
<gene>
    <name evidence="1" type="ORF">B1199_09840</name>
</gene>
<accession>A0A244CSK9</accession>
<dbReference type="EMBL" id="MWPV01000002">
    <property type="protein sequence ID" value="OUL58610.1"/>
    <property type="molecule type" value="Genomic_DNA"/>
</dbReference>
<comment type="caution">
    <text evidence="1">The sequence shown here is derived from an EMBL/GenBank/DDBJ whole genome shotgun (WGS) entry which is preliminary data.</text>
</comment>
<dbReference type="AlphaFoldDB" id="A0A244CSK9"/>
<proteinExistence type="predicted"/>
<dbReference type="RefSeq" id="WP_086743912.1">
    <property type="nucleotide sequence ID" value="NZ_MWPV01000002.1"/>
</dbReference>
<organism evidence="1 2">
    <name type="scientific">Pseudoalteromonas ulvae</name>
    <dbReference type="NCBI Taxonomy" id="107327"/>
    <lineage>
        <taxon>Bacteria</taxon>
        <taxon>Pseudomonadati</taxon>
        <taxon>Pseudomonadota</taxon>
        <taxon>Gammaproteobacteria</taxon>
        <taxon>Alteromonadales</taxon>
        <taxon>Pseudoalteromonadaceae</taxon>
        <taxon>Pseudoalteromonas</taxon>
    </lineage>
</organism>
<sequence>MQNLIFITLLIFGVFSFSSQAIHLTTFRIYLDKETANTDFVVFNRDITSQQCKLSFKHYDFNEFGQMRKNKSEELPSNSAVNWVRYSPRKFVLTPANSQTIRFSMRRKANAEPAEYRSYLVIDCGAIASDDNGRSSGSENASISIQPKLLHNVPVIVRTGDVPVEVAFDKVNINNEVVQFSINKNGLRSIYGKLELIDIRNNERLDGLNGESIYPETKSKHYQLSTKGVKAEHLLLRFTSDKQFGGDRIFEKKVIL</sequence>
<reference evidence="1 2" key="1">
    <citation type="submission" date="2017-02" db="EMBL/GenBank/DDBJ databases">
        <title>Pseudoalteromonas ulvae TC14 Genome.</title>
        <authorList>
            <person name="Molmeret M."/>
        </authorList>
    </citation>
    <scope>NUCLEOTIDE SEQUENCE [LARGE SCALE GENOMIC DNA]</scope>
    <source>
        <strain evidence="1">TC14</strain>
    </source>
</reference>
<evidence type="ECO:0008006" key="3">
    <source>
        <dbReference type="Google" id="ProtNLM"/>
    </source>
</evidence>
<evidence type="ECO:0000313" key="1">
    <source>
        <dbReference type="EMBL" id="OUL58610.1"/>
    </source>
</evidence>
<protein>
    <recommendedName>
        <fullName evidence="3">Molecular chaperone</fullName>
    </recommendedName>
</protein>